<evidence type="ECO:0000313" key="4">
    <source>
        <dbReference type="EMBL" id="MBM6661492.1"/>
    </source>
</evidence>
<dbReference type="CDD" id="cd10318">
    <property type="entry name" value="RGL11"/>
    <property type="match status" value="1"/>
</dbReference>
<dbReference type="InterPro" id="IPR041624">
    <property type="entry name" value="RGI_lyase"/>
</dbReference>
<name>A0A938WM90_9BACT</name>
<dbReference type="Proteomes" id="UP000764045">
    <property type="component" value="Unassembled WGS sequence"/>
</dbReference>
<dbReference type="Pfam" id="PF18370">
    <property type="entry name" value="RGI_lyase"/>
    <property type="match status" value="1"/>
</dbReference>
<dbReference type="NCBIfam" id="TIGR04183">
    <property type="entry name" value="Por_Secre_tail"/>
    <property type="match status" value="1"/>
</dbReference>
<dbReference type="PANTHER" id="PTHR43118">
    <property type="entry name" value="RHAMNOGALACTURONAN LYASE (EUROFUNG)"/>
    <property type="match status" value="1"/>
</dbReference>
<evidence type="ECO:0000313" key="5">
    <source>
        <dbReference type="Proteomes" id="UP000764045"/>
    </source>
</evidence>
<dbReference type="RefSeq" id="WP_205109049.1">
    <property type="nucleotide sequence ID" value="NZ_JACJJL010000009.1"/>
</dbReference>
<proteinExistence type="predicted"/>
<feature type="chain" id="PRO_5038048758" evidence="1">
    <location>
        <begin position="23"/>
        <end position="857"/>
    </location>
</feature>
<keyword evidence="1" id="KW-0732">Signal</keyword>
<evidence type="ECO:0000259" key="3">
    <source>
        <dbReference type="Pfam" id="PF21348"/>
    </source>
</evidence>
<feature type="domain" description="Rhamnogalacturonan lyase family 11 C-terminal" evidence="3">
    <location>
        <begin position="118"/>
        <end position="656"/>
    </location>
</feature>
<dbReference type="Pfam" id="PF21348">
    <property type="entry name" value="RGL11_C"/>
    <property type="match status" value="1"/>
</dbReference>
<dbReference type="InterPro" id="IPR026444">
    <property type="entry name" value="Secre_tail"/>
</dbReference>
<keyword evidence="5" id="KW-1185">Reference proteome</keyword>
<dbReference type="InterPro" id="IPR034641">
    <property type="entry name" value="RGL11"/>
</dbReference>
<gene>
    <name evidence="4" type="ORF">H6B30_06955</name>
</gene>
<dbReference type="Gene3D" id="2.60.40.10">
    <property type="entry name" value="Immunoglobulins"/>
    <property type="match status" value="1"/>
</dbReference>
<comment type="caution">
    <text evidence="4">The sequence shown here is derived from an EMBL/GenBank/DDBJ whole genome shotgun (WGS) entry which is preliminary data.</text>
</comment>
<dbReference type="InterPro" id="IPR049366">
    <property type="entry name" value="RGL11_C"/>
</dbReference>
<protein>
    <submittedName>
        <fullName evidence="4">T9SS type A sorting domain-containing protein</fullName>
    </submittedName>
</protein>
<dbReference type="SUPFAM" id="SSF69318">
    <property type="entry name" value="Integrin alpha N-terminal domain"/>
    <property type="match status" value="1"/>
</dbReference>
<dbReference type="EMBL" id="JACJJL010000009">
    <property type="protein sequence ID" value="MBM6661492.1"/>
    <property type="molecule type" value="Genomic_DNA"/>
</dbReference>
<feature type="signal peptide" evidence="1">
    <location>
        <begin position="1"/>
        <end position="22"/>
    </location>
</feature>
<accession>A0A938WM90</accession>
<dbReference type="PANTHER" id="PTHR43118:SF1">
    <property type="entry name" value="RHAMNOGALACTURONAN LYASE (EUROFUNG)"/>
    <property type="match status" value="1"/>
</dbReference>
<feature type="domain" description="Rhamnogalacturonan I lyase beta-sheet" evidence="2">
    <location>
        <begin position="29"/>
        <end position="114"/>
    </location>
</feature>
<dbReference type="InterPro" id="IPR028994">
    <property type="entry name" value="Integrin_alpha_N"/>
</dbReference>
<dbReference type="AlphaFoldDB" id="A0A938WM90"/>
<dbReference type="InterPro" id="IPR013783">
    <property type="entry name" value="Ig-like_fold"/>
</dbReference>
<sequence>MSKFTSYAVAALLSATATVSDAQNTPVSRMEHLTRGVVAVPASSGNGMFVSWRMFGTDDDLTTFDLLRDGVVVKKDIVDKTNYVDVNGFTSSEYQVVAKHNGVEVDRSEPVTGWSNLYMQIPLDKPADGNVKGSAYSYSPNDCSVGDVDGDGEYEIILKWDPSNSKDNSQSGYTGNVLIDCYKLDGTKLWRVDLGQNIRAGAHYTQFLVYDFDGDGKAEMMCKTATGSKDATGAYVNSVATDPDILSADNEKDWRNSSGKVTGGQEYLTVFDGETGKAMHTVFYNPNRAMGYGGAPGWTVNWDDRSGKEDKEYGNRGERYLATVAYLDGPDKNPSAVFVRGYYTFAFLWAVGFDGKEITTKWLHSAKSKTKYTVTYPDADDFTQMPGRSTSGTGSYTAYGNGNHNLSAGDVDGDGCDEIVWGGCAIDQDGKQLYATGYGHGDAMHLSDLMPDRPGLEVFTVHESSPYGWNIHDAATGEILHYSKGSGDNGRGLAADIDLNSRGFEFWSSNDRSIRSAVDGSVVSTKSTTVNFRTYWDGDLDDEILDGNKMDKWIGDGTERIYPISGKNFYDIANSSTCNGTKNTPNLQADILGDWREELIFWDGSDAAHLNVFTTNVPTDFRVPTLMHDHVYRLGVAWQNVAYNQPPHLGYYLPDYFSTRYAVLGEGGFEQTVALGEPIKDIECRWVNSNAPSLYNCIAPDGTETKTAPEGFKFVRNTYTTKTFTLSGTPTMEGLYEFVIKSGANVVDNSTKYDTIRINCVDPSGIVDASTAGDGGWARVAGGVFADQIAIDVNVSGQQDVAVSIYNAAGAQVFGRQYGVAGSSRLTVDGLGNLREGIYVLRVESASGRYVKKLIKR</sequence>
<evidence type="ECO:0000259" key="2">
    <source>
        <dbReference type="Pfam" id="PF18370"/>
    </source>
</evidence>
<reference evidence="4 5" key="1">
    <citation type="journal article" date="2021" name="Sci. Rep.">
        <title>The distribution of antibiotic resistance genes in chicken gut microbiota commensals.</title>
        <authorList>
            <person name="Juricova H."/>
            <person name="Matiasovicova J."/>
            <person name="Kubasova T."/>
            <person name="Cejkova D."/>
            <person name="Rychlik I."/>
        </authorList>
    </citation>
    <scope>NUCLEOTIDE SEQUENCE [LARGE SCALE GENOMIC DNA]</scope>
    <source>
        <strain evidence="4 5">An819</strain>
    </source>
</reference>
<evidence type="ECO:0000256" key="1">
    <source>
        <dbReference type="SAM" id="SignalP"/>
    </source>
</evidence>
<organism evidence="4 5">
    <name type="scientific">Marseilla massiliensis</name>
    <dbReference type="NCBI Taxonomy" id="1841864"/>
    <lineage>
        <taxon>Bacteria</taxon>
        <taxon>Pseudomonadati</taxon>
        <taxon>Bacteroidota</taxon>
        <taxon>Bacteroidia</taxon>
        <taxon>Bacteroidales</taxon>
        <taxon>Prevotellaceae</taxon>
        <taxon>Marseilla</taxon>
    </lineage>
</organism>